<proteinExistence type="predicted"/>
<organism evidence="2 3">
    <name type="scientific">Tribolium castaneum</name>
    <name type="common">Red flour beetle</name>
    <dbReference type="NCBI Taxonomy" id="7070"/>
    <lineage>
        <taxon>Eukaryota</taxon>
        <taxon>Metazoa</taxon>
        <taxon>Ecdysozoa</taxon>
        <taxon>Arthropoda</taxon>
        <taxon>Hexapoda</taxon>
        <taxon>Insecta</taxon>
        <taxon>Pterygota</taxon>
        <taxon>Neoptera</taxon>
        <taxon>Endopterygota</taxon>
        <taxon>Coleoptera</taxon>
        <taxon>Polyphaga</taxon>
        <taxon>Cucujiformia</taxon>
        <taxon>Tenebrionidae</taxon>
        <taxon>Tenebrionidae incertae sedis</taxon>
        <taxon>Tribolium</taxon>
    </lineage>
</organism>
<gene>
    <name evidence="2" type="primary">GLEAN_12986</name>
    <name evidence="2" type="ORF">TcasGA2_TC012986</name>
</gene>
<dbReference type="HOGENOM" id="CLU_3371119_0_0_1"/>
<feature type="region of interest" description="Disordered" evidence="1">
    <location>
        <begin position="14"/>
        <end position="35"/>
    </location>
</feature>
<feature type="non-terminal residue" evidence="2">
    <location>
        <position position="1"/>
    </location>
</feature>
<accession>D7GXU1</accession>
<evidence type="ECO:0000313" key="2">
    <source>
        <dbReference type="EMBL" id="EFA13578.1"/>
    </source>
</evidence>
<dbReference type="EMBL" id="KQ972119">
    <property type="protein sequence ID" value="EFA13578.1"/>
    <property type="molecule type" value="Genomic_DNA"/>
</dbReference>
<name>D7GXU1_TRICA</name>
<dbReference type="InParanoid" id="D7GXU1"/>
<evidence type="ECO:0000313" key="3">
    <source>
        <dbReference type="Proteomes" id="UP000007266"/>
    </source>
</evidence>
<protein>
    <submittedName>
        <fullName evidence="2">Uncharacterized protein</fullName>
    </submittedName>
</protein>
<dbReference type="Proteomes" id="UP000007266">
    <property type="component" value="Unassembled WGS sequence"/>
</dbReference>
<sequence>RDFKANRNFSVNIKECDDGKTNDDRREKGSRESCG</sequence>
<dbReference type="AlphaFoldDB" id="D7GXU1"/>
<reference evidence="2 3" key="1">
    <citation type="journal article" date="2008" name="Nature">
        <title>The genome of the model beetle and pest Tribolium castaneum.</title>
        <authorList>
            <consortium name="Tribolium Genome Sequencing Consortium"/>
            <person name="Richards S."/>
            <person name="Gibbs R.A."/>
            <person name="Weinstock G.M."/>
            <person name="Brown S.J."/>
            <person name="Denell R."/>
            <person name="Beeman R.W."/>
            <person name="Gibbs R."/>
            <person name="Beeman R.W."/>
            <person name="Brown S.J."/>
            <person name="Bucher G."/>
            <person name="Friedrich M."/>
            <person name="Grimmelikhuijzen C.J."/>
            <person name="Klingler M."/>
            <person name="Lorenzen M."/>
            <person name="Richards S."/>
            <person name="Roth S."/>
            <person name="Schroder R."/>
            <person name="Tautz D."/>
            <person name="Zdobnov E.M."/>
            <person name="Muzny D."/>
            <person name="Gibbs R.A."/>
            <person name="Weinstock G.M."/>
            <person name="Attaway T."/>
            <person name="Bell S."/>
            <person name="Buhay C.J."/>
            <person name="Chandrabose M.N."/>
            <person name="Chavez D."/>
            <person name="Clerk-Blankenburg K.P."/>
            <person name="Cree A."/>
            <person name="Dao M."/>
            <person name="Davis C."/>
            <person name="Chacko J."/>
            <person name="Dinh H."/>
            <person name="Dugan-Rocha S."/>
            <person name="Fowler G."/>
            <person name="Garner T.T."/>
            <person name="Garnes J."/>
            <person name="Gnirke A."/>
            <person name="Hawes A."/>
            <person name="Hernandez J."/>
            <person name="Hines S."/>
            <person name="Holder M."/>
            <person name="Hume J."/>
            <person name="Jhangiani S.N."/>
            <person name="Joshi V."/>
            <person name="Khan Z.M."/>
            <person name="Jackson L."/>
            <person name="Kovar C."/>
            <person name="Kowis A."/>
            <person name="Lee S."/>
            <person name="Lewis L.R."/>
            <person name="Margolis J."/>
            <person name="Morgan M."/>
            <person name="Nazareth L.V."/>
            <person name="Nguyen N."/>
            <person name="Okwuonu G."/>
            <person name="Parker D."/>
            <person name="Richards S."/>
            <person name="Ruiz S.J."/>
            <person name="Santibanez J."/>
            <person name="Savard J."/>
            <person name="Scherer S.E."/>
            <person name="Schneider B."/>
            <person name="Sodergren E."/>
            <person name="Tautz D."/>
            <person name="Vattahil S."/>
            <person name="Villasana D."/>
            <person name="White C.S."/>
            <person name="Wright R."/>
            <person name="Park Y."/>
            <person name="Beeman R.W."/>
            <person name="Lord J."/>
            <person name="Oppert B."/>
            <person name="Lorenzen M."/>
            <person name="Brown S."/>
            <person name="Wang L."/>
            <person name="Savard J."/>
            <person name="Tautz D."/>
            <person name="Richards S."/>
            <person name="Weinstock G."/>
            <person name="Gibbs R.A."/>
            <person name="Liu Y."/>
            <person name="Worley K."/>
            <person name="Weinstock G."/>
            <person name="Elsik C.G."/>
            <person name="Reese J.T."/>
            <person name="Elhaik E."/>
            <person name="Landan G."/>
            <person name="Graur D."/>
            <person name="Arensburger P."/>
            <person name="Atkinson P."/>
            <person name="Beeman R.W."/>
            <person name="Beidler J."/>
            <person name="Brown S.J."/>
            <person name="Demuth J.P."/>
            <person name="Drury D.W."/>
            <person name="Du Y.Z."/>
            <person name="Fujiwara H."/>
            <person name="Lorenzen M."/>
            <person name="Maselli V."/>
            <person name="Osanai M."/>
            <person name="Park Y."/>
            <person name="Robertson H.M."/>
            <person name="Tu Z."/>
            <person name="Wang J.J."/>
            <person name="Wang S."/>
            <person name="Richards S."/>
            <person name="Song H."/>
            <person name="Zhang L."/>
            <person name="Sodergren E."/>
            <person name="Werner D."/>
            <person name="Stanke M."/>
            <person name="Morgenstern B."/>
            <person name="Solovyev V."/>
            <person name="Kosarev P."/>
            <person name="Brown G."/>
            <person name="Chen H.C."/>
            <person name="Ermolaeva O."/>
            <person name="Hlavina W."/>
            <person name="Kapustin Y."/>
            <person name="Kiryutin B."/>
            <person name="Kitts P."/>
            <person name="Maglott D."/>
            <person name="Pruitt K."/>
            <person name="Sapojnikov V."/>
            <person name="Souvorov A."/>
            <person name="Mackey A.J."/>
            <person name="Waterhouse R.M."/>
            <person name="Wyder S."/>
            <person name="Zdobnov E.M."/>
            <person name="Zdobnov E.M."/>
            <person name="Wyder S."/>
            <person name="Kriventseva E.V."/>
            <person name="Kadowaki T."/>
            <person name="Bork P."/>
            <person name="Aranda M."/>
            <person name="Bao R."/>
            <person name="Beermann A."/>
            <person name="Berns N."/>
            <person name="Bolognesi R."/>
            <person name="Bonneton F."/>
            <person name="Bopp D."/>
            <person name="Brown S.J."/>
            <person name="Bucher G."/>
            <person name="Butts T."/>
            <person name="Chaumot A."/>
            <person name="Denell R.E."/>
            <person name="Ferrier D.E."/>
            <person name="Friedrich M."/>
            <person name="Gordon C.M."/>
            <person name="Jindra M."/>
            <person name="Klingler M."/>
            <person name="Lan Q."/>
            <person name="Lattorff H.M."/>
            <person name="Laudet V."/>
            <person name="von Levetsow C."/>
            <person name="Liu Z."/>
            <person name="Lutz R."/>
            <person name="Lynch J.A."/>
            <person name="da Fonseca R.N."/>
            <person name="Posnien N."/>
            <person name="Reuter R."/>
            <person name="Roth S."/>
            <person name="Savard J."/>
            <person name="Schinko J.B."/>
            <person name="Schmitt C."/>
            <person name="Schoppmeier M."/>
            <person name="Schroder R."/>
            <person name="Shippy T.D."/>
            <person name="Simonnet F."/>
            <person name="Marques-Souza H."/>
            <person name="Tautz D."/>
            <person name="Tomoyasu Y."/>
            <person name="Trauner J."/>
            <person name="Van der Zee M."/>
            <person name="Vervoort M."/>
            <person name="Wittkopp N."/>
            <person name="Wimmer E.A."/>
            <person name="Yang X."/>
            <person name="Jones A.K."/>
            <person name="Sattelle D.B."/>
            <person name="Ebert P.R."/>
            <person name="Nelson D."/>
            <person name="Scott J.G."/>
            <person name="Beeman R.W."/>
            <person name="Muthukrishnan S."/>
            <person name="Kramer K.J."/>
            <person name="Arakane Y."/>
            <person name="Beeman R.W."/>
            <person name="Zhu Q."/>
            <person name="Hogenkamp D."/>
            <person name="Dixit R."/>
            <person name="Oppert B."/>
            <person name="Jiang H."/>
            <person name="Zou Z."/>
            <person name="Marshall J."/>
            <person name="Elpidina E."/>
            <person name="Vinokurov K."/>
            <person name="Oppert C."/>
            <person name="Zou Z."/>
            <person name="Evans J."/>
            <person name="Lu Z."/>
            <person name="Zhao P."/>
            <person name="Sumathipala N."/>
            <person name="Altincicek B."/>
            <person name="Vilcinskas A."/>
            <person name="Williams M."/>
            <person name="Hultmark D."/>
            <person name="Hetru C."/>
            <person name="Jiang H."/>
            <person name="Grimmelikhuijzen C.J."/>
            <person name="Hauser F."/>
            <person name="Cazzamali G."/>
            <person name="Williamson M."/>
            <person name="Park Y."/>
            <person name="Li B."/>
            <person name="Tanaka Y."/>
            <person name="Predel R."/>
            <person name="Neupert S."/>
            <person name="Schachtner J."/>
            <person name="Verleyen P."/>
            <person name="Raible F."/>
            <person name="Bork P."/>
            <person name="Friedrich M."/>
            <person name="Walden K.K."/>
            <person name="Robertson H.M."/>
            <person name="Angeli S."/>
            <person name="Foret S."/>
            <person name="Bucher G."/>
            <person name="Schuetz S."/>
            <person name="Maleszka R."/>
            <person name="Wimmer E.A."/>
            <person name="Beeman R.W."/>
            <person name="Lorenzen M."/>
            <person name="Tomoyasu Y."/>
            <person name="Miller S.C."/>
            <person name="Grossmann D."/>
            <person name="Bucher G."/>
        </authorList>
    </citation>
    <scope>NUCLEOTIDE SEQUENCE [LARGE SCALE GENOMIC DNA]</scope>
    <source>
        <strain evidence="2 3">Georgia GA2</strain>
    </source>
</reference>
<keyword evidence="3" id="KW-1185">Reference proteome</keyword>
<evidence type="ECO:0000256" key="1">
    <source>
        <dbReference type="SAM" id="MobiDB-lite"/>
    </source>
</evidence>
<reference evidence="2 3" key="2">
    <citation type="journal article" date="2010" name="Nucleic Acids Res.">
        <title>BeetleBase in 2010: revisions to provide comprehensive genomic information for Tribolium castaneum.</title>
        <authorList>
            <person name="Kim H.S."/>
            <person name="Murphy T."/>
            <person name="Xia J."/>
            <person name="Caragea D."/>
            <person name="Park Y."/>
            <person name="Beeman R.W."/>
            <person name="Lorenzen M.D."/>
            <person name="Butcher S."/>
            <person name="Manak J.R."/>
            <person name="Brown S.J."/>
        </authorList>
    </citation>
    <scope>NUCLEOTIDE SEQUENCE [LARGE SCALE GENOMIC DNA]</scope>
    <source>
        <strain evidence="2 3">Georgia GA2</strain>
    </source>
</reference>